<reference evidence="2" key="1">
    <citation type="journal article" date="2024" name="Front. Bioeng. Biotechnol.">
        <title>Genome-scale model development and genomic sequencing of the oleaginous clade Lipomyces.</title>
        <authorList>
            <person name="Czajka J.J."/>
            <person name="Han Y."/>
            <person name="Kim J."/>
            <person name="Mondo S.J."/>
            <person name="Hofstad B.A."/>
            <person name="Robles A."/>
            <person name="Haridas S."/>
            <person name="Riley R."/>
            <person name="LaButti K."/>
            <person name="Pangilinan J."/>
            <person name="Andreopoulos W."/>
            <person name="Lipzen A."/>
            <person name="Yan J."/>
            <person name="Wang M."/>
            <person name="Ng V."/>
            <person name="Grigoriev I.V."/>
            <person name="Spatafora J.W."/>
            <person name="Magnuson J.K."/>
            <person name="Baker S.E."/>
            <person name="Pomraning K.R."/>
        </authorList>
    </citation>
    <scope>NUCLEOTIDE SEQUENCE [LARGE SCALE GENOMIC DNA]</scope>
    <source>
        <strain evidence="2">CBS 10300</strain>
    </source>
</reference>
<dbReference type="EMBL" id="MU970093">
    <property type="protein sequence ID" value="KAK9321653.1"/>
    <property type="molecule type" value="Genomic_DNA"/>
</dbReference>
<keyword evidence="2" id="KW-1185">Reference proteome</keyword>
<gene>
    <name evidence="1" type="ORF">V1517DRAFT_168413</name>
</gene>
<protein>
    <submittedName>
        <fullName evidence="1">Uncharacterized protein</fullName>
    </submittedName>
</protein>
<proteinExistence type="predicted"/>
<evidence type="ECO:0000313" key="2">
    <source>
        <dbReference type="Proteomes" id="UP001489719"/>
    </source>
</evidence>
<comment type="caution">
    <text evidence="1">The sequence shown here is derived from an EMBL/GenBank/DDBJ whole genome shotgun (WGS) entry which is preliminary data.</text>
</comment>
<accession>A0ACC3TNE6</accession>
<dbReference type="Proteomes" id="UP001489719">
    <property type="component" value="Unassembled WGS sequence"/>
</dbReference>
<sequence length="344" mass="39141">MPTTAKPQNASSGQLQCNGIAKSTNKQCRRTVDSKYALDDKTAYCFQHRYQAGKPIPWNQKHVSLSHRAHRAETSNELNRHDRARVNSEKIVAMRELHAEKKNSGFSRFWRRMFCMYVEDPSHRFSDRRMVNRQQSLGPDHQSSLHPRTNQAANRNTRVEHGNVALVSAAVRAKYVNLLAEELKKPISQADEAGYIYIFELGAVPYDRALIRPDTVLYLKIGRAKDVDKRMHQWTTQCSHTVVLTGHYPSRPGLSSSDIYALGGGPKCRAVHRAERLIHLELRAMFPCSADRDDVLPPPLTGSVRYGICSNCGKRHTEWFAVRQIDAHVVTRIIAKWIEHVGVI</sequence>
<name>A0ACC3TNE6_9ASCO</name>
<evidence type="ECO:0000313" key="1">
    <source>
        <dbReference type="EMBL" id="KAK9321653.1"/>
    </source>
</evidence>
<organism evidence="1 2">
    <name type="scientific">Lipomyces orientalis</name>
    <dbReference type="NCBI Taxonomy" id="1233043"/>
    <lineage>
        <taxon>Eukaryota</taxon>
        <taxon>Fungi</taxon>
        <taxon>Dikarya</taxon>
        <taxon>Ascomycota</taxon>
        <taxon>Saccharomycotina</taxon>
        <taxon>Lipomycetes</taxon>
        <taxon>Lipomycetales</taxon>
        <taxon>Lipomycetaceae</taxon>
        <taxon>Lipomyces</taxon>
    </lineage>
</organism>